<feature type="region of interest" description="Disordered" evidence="1">
    <location>
        <begin position="29"/>
        <end position="77"/>
    </location>
</feature>
<name>A0A6G1HH32_9PEZI</name>
<dbReference type="OrthoDB" id="392571at2759"/>
<evidence type="ECO:0000313" key="3">
    <source>
        <dbReference type="Proteomes" id="UP000800041"/>
    </source>
</evidence>
<accession>A0A6G1HH32</accession>
<reference evidence="2" key="1">
    <citation type="journal article" date="2020" name="Stud. Mycol.">
        <title>101 Dothideomycetes genomes: a test case for predicting lifestyles and emergence of pathogens.</title>
        <authorList>
            <person name="Haridas S."/>
            <person name="Albert R."/>
            <person name="Binder M."/>
            <person name="Bloem J."/>
            <person name="Labutti K."/>
            <person name="Salamov A."/>
            <person name="Andreopoulos B."/>
            <person name="Baker S."/>
            <person name="Barry K."/>
            <person name="Bills G."/>
            <person name="Bluhm B."/>
            <person name="Cannon C."/>
            <person name="Castanera R."/>
            <person name="Culley D."/>
            <person name="Daum C."/>
            <person name="Ezra D."/>
            <person name="Gonzalez J."/>
            <person name="Henrissat B."/>
            <person name="Kuo A."/>
            <person name="Liang C."/>
            <person name="Lipzen A."/>
            <person name="Lutzoni F."/>
            <person name="Magnuson J."/>
            <person name="Mondo S."/>
            <person name="Nolan M."/>
            <person name="Ohm R."/>
            <person name="Pangilinan J."/>
            <person name="Park H.-J."/>
            <person name="Ramirez L."/>
            <person name="Alfaro M."/>
            <person name="Sun H."/>
            <person name="Tritt A."/>
            <person name="Yoshinaga Y."/>
            <person name="Zwiers L.-H."/>
            <person name="Turgeon B."/>
            <person name="Goodwin S."/>
            <person name="Spatafora J."/>
            <person name="Crous P."/>
            <person name="Grigoriev I."/>
        </authorList>
    </citation>
    <scope>NUCLEOTIDE SEQUENCE</scope>
    <source>
        <strain evidence="2">CBS 113979</strain>
    </source>
</reference>
<organism evidence="2 3">
    <name type="scientific">Aulographum hederae CBS 113979</name>
    <dbReference type="NCBI Taxonomy" id="1176131"/>
    <lineage>
        <taxon>Eukaryota</taxon>
        <taxon>Fungi</taxon>
        <taxon>Dikarya</taxon>
        <taxon>Ascomycota</taxon>
        <taxon>Pezizomycotina</taxon>
        <taxon>Dothideomycetes</taxon>
        <taxon>Pleosporomycetidae</taxon>
        <taxon>Aulographales</taxon>
        <taxon>Aulographaceae</taxon>
    </lineage>
</organism>
<proteinExistence type="predicted"/>
<keyword evidence="3" id="KW-1185">Reference proteome</keyword>
<dbReference type="Proteomes" id="UP000800041">
    <property type="component" value="Unassembled WGS sequence"/>
</dbReference>
<feature type="compositionally biased region" description="Basic and acidic residues" evidence="1">
    <location>
        <begin position="53"/>
        <end position="63"/>
    </location>
</feature>
<gene>
    <name evidence="2" type="ORF">K402DRAFT_449706</name>
</gene>
<dbReference type="AlphaFoldDB" id="A0A6G1HH32"/>
<sequence>MADIREFPLRKADTWDKLDAHEEILDTMPEVNLDTGSVTSTTRTWTPQHSNRSSKDLQHDTVGRHNRYSSPETDATDIDELSESCEEKDVSKRDLAEPAISVSQDSGLSDFASEYVLQSADLLQLSGSDKDSVFMFIPVECQIYATGSDLSARDMERINDLNQHILERVQKTGNTSLTGSMQQHGSNPILKTNKAAFQLQLSHNDPSCTEASTRETLTTVVEAGRTYVHLDGWTLLTTAPQSSLISHSPYQTLAARLSNHFLGAPHIALLHGSSTLGHNAILAPPTLILFVPDSQTEDPTQLTALNTLVHHSSGPRLSDTSTILPFSLLDSSATGASLKFAREDGVSTPVLVRLSSLPPATQLERRVFNVLTTPVLELCGTPQSFADLKAHRTTAGTSLVRILHAQWYDMRRELGMKRFVRLAVTDGVRVGREYLGYDNHPVILARLKGIWMENRDLVQKSLKEEQTQRAEKEVDGAAEASGVGNRLSRFVGGFAWRQGAGSKCAMKDS</sequence>
<evidence type="ECO:0000256" key="1">
    <source>
        <dbReference type="SAM" id="MobiDB-lite"/>
    </source>
</evidence>
<dbReference type="EMBL" id="ML977137">
    <property type="protein sequence ID" value="KAF1992339.1"/>
    <property type="molecule type" value="Genomic_DNA"/>
</dbReference>
<feature type="compositionally biased region" description="Low complexity" evidence="1">
    <location>
        <begin position="35"/>
        <end position="46"/>
    </location>
</feature>
<evidence type="ECO:0000313" key="2">
    <source>
        <dbReference type="EMBL" id="KAF1992339.1"/>
    </source>
</evidence>
<protein>
    <submittedName>
        <fullName evidence="2">Uncharacterized protein</fullName>
    </submittedName>
</protein>